<organism evidence="1">
    <name type="scientific">marine sediment metagenome</name>
    <dbReference type="NCBI Taxonomy" id="412755"/>
    <lineage>
        <taxon>unclassified sequences</taxon>
        <taxon>metagenomes</taxon>
        <taxon>ecological metagenomes</taxon>
    </lineage>
</organism>
<proteinExistence type="predicted"/>
<dbReference type="EMBL" id="BARW01001592">
    <property type="protein sequence ID" value="GAI61453.1"/>
    <property type="molecule type" value="Genomic_DNA"/>
</dbReference>
<gene>
    <name evidence="1" type="ORF">S12H4_04967</name>
</gene>
<sequence length="72" mass="8490">IPDRLTTCGIISGLGPMDLEVEEEIKSIRRLFFVIRRMPWLFKLMIFFQSRGLKILDCSLSIYPPINITWNF</sequence>
<reference evidence="1" key="1">
    <citation type="journal article" date="2014" name="Front. Microbiol.">
        <title>High frequency of phylogenetically diverse reductive dehalogenase-homologous genes in deep subseafloor sedimentary metagenomes.</title>
        <authorList>
            <person name="Kawai M."/>
            <person name="Futagami T."/>
            <person name="Toyoda A."/>
            <person name="Takaki Y."/>
            <person name="Nishi S."/>
            <person name="Hori S."/>
            <person name="Arai W."/>
            <person name="Tsubouchi T."/>
            <person name="Morono Y."/>
            <person name="Uchiyama I."/>
            <person name="Ito T."/>
            <person name="Fujiyama A."/>
            <person name="Inagaki F."/>
            <person name="Takami H."/>
        </authorList>
    </citation>
    <scope>NUCLEOTIDE SEQUENCE</scope>
    <source>
        <strain evidence="1">Expedition CK06-06</strain>
    </source>
</reference>
<name>X1PZU3_9ZZZZ</name>
<accession>X1PZU3</accession>
<comment type="caution">
    <text evidence="1">The sequence shown here is derived from an EMBL/GenBank/DDBJ whole genome shotgun (WGS) entry which is preliminary data.</text>
</comment>
<evidence type="ECO:0000313" key="1">
    <source>
        <dbReference type="EMBL" id="GAI61453.1"/>
    </source>
</evidence>
<dbReference type="AlphaFoldDB" id="X1PZU3"/>
<protein>
    <submittedName>
        <fullName evidence="1">Uncharacterized protein</fullName>
    </submittedName>
</protein>
<feature type="non-terminal residue" evidence="1">
    <location>
        <position position="1"/>
    </location>
</feature>